<name>A0A8J6F3X7_ELECQ</name>
<organism evidence="1 2">
    <name type="scientific">Eleutherodactylus coqui</name>
    <name type="common">Puerto Rican coqui</name>
    <dbReference type="NCBI Taxonomy" id="57060"/>
    <lineage>
        <taxon>Eukaryota</taxon>
        <taxon>Metazoa</taxon>
        <taxon>Chordata</taxon>
        <taxon>Craniata</taxon>
        <taxon>Vertebrata</taxon>
        <taxon>Euteleostomi</taxon>
        <taxon>Amphibia</taxon>
        <taxon>Batrachia</taxon>
        <taxon>Anura</taxon>
        <taxon>Neobatrachia</taxon>
        <taxon>Hyloidea</taxon>
        <taxon>Eleutherodactylidae</taxon>
        <taxon>Eleutherodactylinae</taxon>
        <taxon>Eleutherodactylus</taxon>
        <taxon>Eleutherodactylus</taxon>
    </lineage>
</organism>
<evidence type="ECO:0000313" key="1">
    <source>
        <dbReference type="EMBL" id="KAG9480076.1"/>
    </source>
</evidence>
<dbReference type="EMBL" id="WNTK01000007">
    <property type="protein sequence ID" value="KAG9480076.1"/>
    <property type="molecule type" value="Genomic_DNA"/>
</dbReference>
<keyword evidence="2" id="KW-1185">Reference proteome</keyword>
<dbReference type="AlphaFoldDB" id="A0A8J6F3X7"/>
<accession>A0A8J6F3X7</accession>
<gene>
    <name evidence="1" type="ORF">GDO78_011866</name>
</gene>
<evidence type="ECO:0000313" key="2">
    <source>
        <dbReference type="Proteomes" id="UP000770717"/>
    </source>
</evidence>
<dbReference type="Proteomes" id="UP000770717">
    <property type="component" value="Unassembled WGS sequence"/>
</dbReference>
<proteinExistence type="predicted"/>
<comment type="caution">
    <text evidence="1">The sequence shown here is derived from an EMBL/GenBank/DDBJ whole genome shotgun (WGS) entry which is preliminary data.</text>
</comment>
<protein>
    <submittedName>
        <fullName evidence="1">Uncharacterized protein</fullName>
    </submittedName>
</protein>
<reference evidence="1" key="1">
    <citation type="thesis" date="2020" institute="ProQuest LLC" country="789 East Eisenhower Parkway, Ann Arbor, MI, USA">
        <title>Comparative Genomics and Chromosome Evolution.</title>
        <authorList>
            <person name="Mudd A.B."/>
        </authorList>
    </citation>
    <scope>NUCLEOTIDE SEQUENCE</scope>
    <source>
        <strain evidence="1">HN-11 Male</strain>
        <tissue evidence="1">Kidney and liver</tissue>
    </source>
</reference>
<sequence>MNQLTRSLWEWKLVRTEFFDLLVMFSPIFDFSSQICGGLRARSPPKSRTRASQSKSVEFLQLDRTYVCLTLPAYPICLPVF</sequence>